<feature type="region of interest" description="Disordered" evidence="1">
    <location>
        <begin position="1"/>
        <end position="22"/>
    </location>
</feature>
<evidence type="ECO:0000256" key="1">
    <source>
        <dbReference type="SAM" id="MobiDB-lite"/>
    </source>
</evidence>
<evidence type="ECO:0000313" key="3">
    <source>
        <dbReference type="Proteomes" id="UP000377595"/>
    </source>
</evidence>
<gene>
    <name evidence="2" type="ORF">Aple_016910</name>
</gene>
<comment type="caution">
    <text evidence="2">The sequence shown here is derived from an EMBL/GenBank/DDBJ whole genome shotgun (WGS) entry which is preliminary data.</text>
</comment>
<accession>A0A5M3XDS3</accession>
<evidence type="ECO:0000313" key="2">
    <source>
        <dbReference type="EMBL" id="GES18796.1"/>
    </source>
</evidence>
<sequence length="86" mass="9613">MIPLKRPLSRPEDGQITPDGCRASGVNATARRPWALSWLIYWIGCEVLLWAGNHPDTFLKQSVMLHTQAEDPVSTMLVILLLTAPF</sequence>
<keyword evidence="3" id="KW-1185">Reference proteome</keyword>
<dbReference type="Proteomes" id="UP000377595">
    <property type="component" value="Unassembled WGS sequence"/>
</dbReference>
<proteinExistence type="predicted"/>
<dbReference type="EMBL" id="BLAF01000008">
    <property type="protein sequence ID" value="GES18796.1"/>
    <property type="molecule type" value="Genomic_DNA"/>
</dbReference>
<name>A0A5M3XDS3_9ACTN</name>
<dbReference type="AlphaFoldDB" id="A0A5M3XDS3"/>
<reference evidence="2 3" key="1">
    <citation type="submission" date="2019-10" db="EMBL/GenBank/DDBJ databases">
        <title>Whole genome shotgun sequence of Acrocarpospora pleiomorpha NBRC 16267.</title>
        <authorList>
            <person name="Ichikawa N."/>
            <person name="Kimura A."/>
            <person name="Kitahashi Y."/>
            <person name="Komaki H."/>
            <person name="Oguchi A."/>
        </authorList>
    </citation>
    <scope>NUCLEOTIDE SEQUENCE [LARGE SCALE GENOMIC DNA]</scope>
    <source>
        <strain evidence="2 3">NBRC 16267</strain>
    </source>
</reference>
<organism evidence="2 3">
    <name type="scientific">Acrocarpospora pleiomorpha</name>
    <dbReference type="NCBI Taxonomy" id="90975"/>
    <lineage>
        <taxon>Bacteria</taxon>
        <taxon>Bacillati</taxon>
        <taxon>Actinomycetota</taxon>
        <taxon>Actinomycetes</taxon>
        <taxon>Streptosporangiales</taxon>
        <taxon>Streptosporangiaceae</taxon>
        <taxon>Acrocarpospora</taxon>
    </lineage>
</organism>
<protein>
    <submittedName>
        <fullName evidence="2">Uncharacterized protein</fullName>
    </submittedName>
</protein>